<keyword evidence="2" id="KW-0479">Metal-binding</keyword>
<name>A0ABQ4EEV8_9ACTN</name>
<evidence type="ECO:0000313" key="7">
    <source>
        <dbReference type="Proteomes" id="UP000646749"/>
    </source>
</evidence>
<dbReference type="RefSeq" id="WP_239142019.1">
    <property type="nucleotide sequence ID" value="NZ_BONW01000056.1"/>
</dbReference>
<dbReference type="Proteomes" id="UP000646749">
    <property type="component" value="Unassembled WGS sequence"/>
</dbReference>
<feature type="compositionally biased region" description="Basic and acidic residues" evidence="3">
    <location>
        <begin position="311"/>
        <end position="325"/>
    </location>
</feature>
<dbReference type="InterPro" id="IPR027805">
    <property type="entry name" value="Transposase_HTH_dom"/>
</dbReference>
<organism evidence="6 7">
    <name type="scientific">Plantactinospora endophytica</name>
    <dbReference type="NCBI Taxonomy" id="673535"/>
    <lineage>
        <taxon>Bacteria</taxon>
        <taxon>Bacillati</taxon>
        <taxon>Actinomycetota</taxon>
        <taxon>Actinomycetes</taxon>
        <taxon>Micromonosporales</taxon>
        <taxon>Micromonosporaceae</taxon>
        <taxon>Plantactinospora</taxon>
    </lineage>
</organism>
<evidence type="ECO:0000256" key="3">
    <source>
        <dbReference type="SAM" id="MobiDB-lite"/>
    </source>
</evidence>
<protein>
    <submittedName>
        <fullName evidence="6">Transposase</fullName>
    </submittedName>
</protein>
<feature type="domain" description="Transposase Helix-turn-helix" evidence="5">
    <location>
        <begin position="48"/>
        <end position="94"/>
    </location>
</feature>
<feature type="region of interest" description="Disordered" evidence="3">
    <location>
        <begin position="287"/>
        <end position="325"/>
    </location>
</feature>
<evidence type="ECO:0000256" key="1">
    <source>
        <dbReference type="ARBA" id="ARBA00001968"/>
    </source>
</evidence>
<reference evidence="6 7" key="1">
    <citation type="submission" date="2021-01" db="EMBL/GenBank/DDBJ databases">
        <title>Whole genome shotgun sequence of Plantactinospora endophytica NBRC 110450.</title>
        <authorList>
            <person name="Komaki H."/>
            <person name="Tamura T."/>
        </authorList>
    </citation>
    <scope>NUCLEOTIDE SEQUENCE [LARGE SCALE GENOMIC DNA]</scope>
    <source>
        <strain evidence="6 7">NBRC 110450</strain>
    </source>
</reference>
<dbReference type="Pfam" id="PF13613">
    <property type="entry name" value="HTH_Tnp_4"/>
    <property type="match status" value="1"/>
</dbReference>
<sequence>MTGLSRQVIESLVAELAPRWQACHRDRLAARARRRAIGGGARHRFGFTDRLLATLVRLRHGMTHDVVAAWFGVHRSTITRSIGEVRPLLAERGCRVSSGIRLRTLADVVAHLGHHPRALMDATEVRVRRPIAGRPGRDRFVSGKARLNTMKALVICDPVGKLLFCGEVRPGSMHDITQARTAGLVDLLLHTPLGVQVLADAGYQGLGTDTNGVVITPKPKPQKRRTSLPLSVIAAHDAARKRHSSQRIRVEHVVIGHLKNWRILGRYHGRREHLDTTIRAIAGLLSDHKHTNRNETPPGDPGHYQPPLAPDESRARPSANRARDR</sequence>
<evidence type="ECO:0000313" key="6">
    <source>
        <dbReference type="EMBL" id="GIG93263.1"/>
    </source>
</evidence>
<proteinExistence type="predicted"/>
<dbReference type="InterPro" id="IPR027806">
    <property type="entry name" value="HARBI1_dom"/>
</dbReference>
<evidence type="ECO:0000259" key="4">
    <source>
        <dbReference type="Pfam" id="PF13359"/>
    </source>
</evidence>
<evidence type="ECO:0000256" key="2">
    <source>
        <dbReference type="ARBA" id="ARBA00022723"/>
    </source>
</evidence>
<comment type="caution">
    <text evidence="6">The sequence shown here is derived from an EMBL/GenBank/DDBJ whole genome shotgun (WGS) entry which is preliminary data.</text>
</comment>
<evidence type="ECO:0000259" key="5">
    <source>
        <dbReference type="Pfam" id="PF13613"/>
    </source>
</evidence>
<accession>A0ABQ4EEV8</accession>
<dbReference type="EMBL" id="BONW01000056">
    <property type="protein sequence ID" value="GIG93263.1"/>
    <property type="molecule type" value="Genomic_DNA"/>
</dbReference>
<dbReference type="Pfam" id="PF13359">
    <property type="entry name" value="DDE_Tnp_4"/>
    <property type="match status" value="1"/>
</dbReference>
<comment type="cofactor">
    <cofactor evidence="1">
        <name>a divalent metal cation</name>
        <dbReference type="ChEBI" id="CHEBI:60240"/>
    </cofactor>
</comment>
<gene>
    <name evidence="6" type="ORF">Pen02_81990</name>
</gene>
<keyword evidence="7" id="KW-1185">Reference proteome</keyword>
<feature type="domain" description="DDE Tnp4" evidence="4">
    <location>
        <begin position="120"/>
        <end position="284"/>
    </location>
</feature>